<evidence type="ECO:0000313" key="4">
    <source>
        <dbReference type="Proteomes" id="UP000824124"/>
    </source>
</evidence>
<dbReference type="Pfam" id="PF04961">
    <property type="entry name" value="FTCD_C"/>
    <property type="match status" value="1"/>
</dbReference>
<feature type="domain" description="Cyclodeaminase/cyclohydrolase" evidence="2">
    <location>
        <begin position="11"/>
        <end position="191"/>
    </location>
</feature>
<dbReference type="InterPro" id="IPR036178">
    <property type="entry name" value="Formintransfe-cycloase-like_sf"/>
</dbReference>
<dbReference type="Gene3D" id="1.20.120.680">
    <property type="entry name" value="Formiminotetrahydrofolate cyclodeaminase monomer, up-and-down helical bundle"/>
    <property type="match status" value="1"/>
</dbReference>
<keyword evidence="1" id="KW-0175">Coiled coil</keyword>
<dbReference type="InterPro" id="IPR007044">
    <property type="entry name" value="Cyclodeamin/CycHdrlase"/>
</dbReference>
<dbReference type="Proteomes" id="UP000824124">
    <property type="component" value="Unassembled WGS sequence"/>
</dbReference>
<gene>
    <name evidence="3" type="ORF">IAB00_04965</name>
</gene>
<dbReference type="GO" id="GO:0003824">
    <property type="term" value="F:catalytic activity"/>
    <property type="evidence" value="ECO:0007669"/>
    <property type="project" value="InterPro"/>
</dbReference>
<evidence type="ECO:0000313" key="3">
    <source>
        <dbReference type="EMBL" id="HIU10579.1"/>
    </source>
</evidence>
<evidence type="ECO:0000256" key="1">
    <source>
        <dbReference type="SAM" id="Coils"/>
    </source>
</evidence>
<name>A0A9D1HK48_9FIRM</name>
<proteinExistence type="predicted"/>
<protein>
    <submittedName>
        <fullName evidence="3">Cyclodeaminase/cyclohydrolase family protein</fullName>
    </submittedName>
</protein>
<accession>A0A9D1HK48</accession>
<evidence type="ECO:0000259" key="2">
    <source>
        <dbReference type="Pfam" id="PF04961"/>
    </source>
</evidence>
<feature type="coiled-coil region" evidence="1">
    <location>
        <begin position="183"/>
        <end position="210"/>
    </location>
</feature>
<organism evidence="3 4">
    <name type="scientific">Candidatus Avidehalobacter gallistercoris</name>
    <dbReference type="NCBI Taxonomy" id="2840694"/>
    <lineage>
        <taxon>Bacteria</taxon>
        <taxon>Bacillati</taxon>
        <taxon>Bacillota</taxon>
        <taxon>Clostridia</taxon>
        <taxon>Eubacteriales</taxon>
        <taxon>Peptococcaceae</taxon>
        <taxon>Peptococcaceae incertae sedis</taxon>
        <taxon>Candidatus Avidehalobacter</taxon>
    </lineage>
</organism>
<reference evidence="3" key="2">
    <citation type="journal article" date="2021" name="PeerJ">
        <title>Extensive microbial diversity within the chicken gut microbiome revealed by metagenomics and culture.</title>
        <authorList>
            <person name="Gilroy R."/>
            <person name="Ravi A."/>
            <person name="Getino M."/>
            <person name="Pursley I."/>
            <person name="Horton D.L."/>
            <person name="Alikhan N.F."/>
            <person name="Baker D."/>
            <person name="Gharbi K."/>
            <person name="Hall N."/>
            <person name="Watson M."/>
            <person name="Adriaenssens E.M."/>
            <person name="Foster-Nyarko E."/>
            <person name="Jarju S."/>
            <person name="Secka A."/>
            <person name="Antonio M."/>
            <person name="Oren A."/>
            <person name="Chaudhuri R.R."/>
            <person name="La Ragione R."/>
            <person name="Hildebrand F."/>
            <person name="Pallen M.J."/>
        </authorList>
    </citation>
    <scope>NUCLEOTIDE SEQUENCE</scope>
    <source>
        <strain evidence="3">2830</strain>
    </source>
</reference>
<dbReference type="SUPFAM" id="SSF101262">
    <property type="entry name" value="Methenyltetrahydrofolate cyclohydrolase-like"/>
    <property type="match status" value="1"/>
</dbReference>
<reference evidence="3" key="1">
    <citation type="submission" date="2020-10" db="EMBL/GenBank/DDBJ databases">
        <authorList>
            <person name="Gilroy R."/>
        </authorList>
    </citation>
    <scope>NUCLEOTIDE SEQUENCE</scope>
    <source>
        <strain evidence="3">2830</strain>
    </source>
</reference>
<dbReference type="AlphaFoldDB" id="A0A9D1HK48"/>
<dbReference type="EMBL" id="DVMH01000025">
    <property type="protein sequence ID" value="HIU10579.1"/>
    <property type="molecule type" value="Genomic_DNA"/>
</dbReference>
<comment type="caution">
    <text evidence="3">The sequence shown here is derived from an EMBL/GenBank/DDBJ whole genome shotgun (WGS) entry which is preliminary data.</text>
</comment>
<sequence>MEERTELLALSCRDFAGQTASAAPTPGGGSAAAYAGTLGMALVNMVARLTLGKKKYAGVEAEVAELLDKGEQIRETLLATVQADADAFAPLAAAYALPAGTDGEKAAKAAELSARSHTAASIPFQGAQAAVEGLEIARRIAECGSRLVISDAGCGAALLLAAVKSFDFTVRINLGAVQDKKFVNEAAQEMAALVARATSLEEETRRLANERLL</sequence>